<dbReference type="Proteomes" id="UP000077315">
    <property type="component" value="Unassembled WGS sequence"/>
</dbReference>
<evidence type="ECO:0000313" key="2">
    <source>
        <dbReference type="EMBL" id="OAD73540.1"/>
    </source>
</evidence>
<gene>
    <name evidence="2" type="ORF">PHYBLDRAFT_63787</name>
</gene>
<reference evidence="3" key="1">
    <citation type="submission" date="2015-06" db="EMBL/GenBank/DDBJ databases">
        <title>Expansion of signal transduction pathways in fungi by whole-genome duplication.</title>
        <authorList>
            <consortium name="DOE Joint Genome Institute"/>
            <person name="Corrochano L.M."/>
            <person name="Kuo A."/>
            <person name="Marcet-Houben M."/>
            <person name="Polaino S."/>
            <person name="Salamov A."/>
            <person name="Villalobos J.M."/>
            <person name="Alvarez M.I."/>
            <person name="Avalos J."/>
            <person name="Benito E.P."/>
            <person name="Benoit I."/>
            <person name="Burger G."/>
            <person name="Camino L.P."/>
            <person name="Canovas D."/>
            <person name="Cerda-Olmedo E."/>
            <person name="Cheng J.-F."/>
            <person name="Dominguez A."/>
            <person name="Elias M."/>
            <person name="Eslava A.P."/>
            <person name="Glaser F."/>
            <person name="Grimwood J."/>
            <person name="Gutierrez G."/>
            <person name="Heitman J."/>
            <person name="Henrissat B."/>
            <person name="Iturriaga E.A."/>
            <person name="Lang B.F."/>
            <person name="Lavin J.L."/>
            <person name="Lee S."/>
            <person name="Li W."/>
            <person name="Lindquist E."/>
            <person name="Lopez-Garcia S."/>
            <person name="Luque E.M."/>
            <person name="Marcos A.T."/>
            <person name="Martin J."/>
            <person name="McCluskey K."/>
            <person name="Medina H.R."/>
            <person name="Miralles-Duran A."/>
            <person name="Miyazaki A."/>
            <person name="Munoz-Torres E."/>
            <person name="Oguiza J.A."/>
            <person name="Ohm R."/>
            <person name="Olmedo M."/>
            <person name="Orejas M."/>
            <person name="Ortiz-Castellanos L."/>
            <person name="Pisabarro A.G."/>
            <person name="Rodriguez-Romero J."/>
            <person name="Ruiz-Herrera J."/>
            <person name="Ruiz-Vazquez R."/>
            <person name="Sanz C."/>
            <person name="Schackwitz W."/>
            <person name="Schmutz J."/>
            <person name="Shahriari M."/>
            <person name="Shelest E."/>
            <person name="Silva-Franco F."/>
            <person name="Soanes D."/>
            <person name="Syed K."/>
            <person name="Tagua V.G."/>
            <person name="Talbot N.J."/>
            <person name="Thon M."/>
            <person name="De vries R.P."/>
            <person name="Wiebenga A."/>
            <person name="Yadav J.S."/>
            <person name="Braun E.L."/>
            <person name="Baker S."/>
            <person name="Garre V."/>
            <person name="Horwitz B."/>
            <person name="Torres-Martinez S."/>
            <person name="Idnurm A."/>
            <person name="Herrera-Estrella A."/>
            <person name="Gabaldon T."/>
            <person name="Grigoriev I.V."/>
        </authorList>
    </citation>
    <scope>NUCLEOTIDE SEQUENCE [LARGE SCALE GENOMIC DNA]</scope>
    <source>
        <strain evidence="3">NRRL 1555(-)</strain>
    </source>
</reference>
<proteinExistence type="predicted"/>
<protein>
    <recommendedName>
        <fullName evidence="1">F-box domain-containing protein</fullName>
    </recommendedName>
</protein>
<dbReference type="GeneID" id="29002088"/>
<dbReference type="PROSITE" id="PS50181">
    <property type="entry name" value="FBOX"/>
    <property type="match status" value="1"/>
</dbReference>
<dbReference type="AlphaFoldDB" id="A0A163DUQ3"/>
<dbReference type="PANTHER" id="PTHR38926:SF72">
    <property type="entry name" value="IM:7136021-RELATED"/>
    <property type="match status" value="1"/>
</dbReference>
<dbReference type="InParanoid" id="A0A163DUQ3"/>
<dbReference type="PANTHER" id="PTHR38926">
    <property type="entry name" value="F-BOX DOMAIN CONTAINING PROTEIN, EXPRESSED"/>
    <property type="match status" value="1"/>
</dbReference>
<evidence type="ECO:0000259" key="1">
    <source>
        <dbReference type="PROSITE" id="PS50181"/>
    </source>
</evidence>
<organism evidence="2 3">
    <name type="scientific">Phycomyces blakesleeanus (strain ATCC 8743b / DSM 1359 / FGSC 10004 / NBRC 33097 / NRRL 1555)</name>
    <dbReference type="NCBI Taxonomy" id="763407"/>
    <lineage>
        <taxon>Eukaryota</taxon>
        <taxon>Fungi</taxon>
        <taxon>Fungi incertae sedis</taxon>
        <taxon>Mucoromycota</taxon>
        <taxon>Mucoromycotina</taxon>
        <taxon>Mucoromycetes</taxon>
        <taxon>Mucorales</taxon>
        <taxon>Phycomycetaceae</taxon>
        <taxon>Phycomyces</taxon>
    </lineage>
</organism>
<dbReference type="SMART" id="SM00256">
    <property type="entry name" value="FBOX"/>
    <property type="match status" value="1"/>
</dbReference>
<dbReference type="RefSeq" id="XP_018291580.1">
    <property type="nucleotide sequence ID" value="XM_018441182.1"/>
</dbReference>
<dbReference type="InterPro" id="IPR001810">
    <property type="entry name" value="F-box_dom"/>
</dbReference>
<keyword evidence="3" id="KW-1185">Reference proteome</keyword>
<evidence type="ECO:0000313" key="3">
    <source>
        <dbReference type="Proteomes" id="UP000077315"/>
    </source>
</evidence>
<dbReference type="Gene3D" id="1.20.1280.50">
    <property type="match status" value="1"/>
</dbReference>
<dbReference type="InterPro" id="IPR032675">
    <property type="entry name" value="LRR_dom_sf"/>
</dbReference>
<feature type="domain" description="F-box" evidence="1">
    <location>
        <begin position="11"/>
        <end position="56"/>
    </location>
</feature>
<dbReference type="VEuPathDB" id="FungiDB:PHYBLDRAFT_63787"/>
<dbReference type="EMBL" id="KV440981">
    <property type="protein sequence ID" value="OAD73540.1"/>
    <property type="molecule type" value="Genomic_DNA"/>
</dbReference>
<sequence length="652" mass="75613">MYSSNVLCPLAFYLSELPFEILTQIADKLSTTDRLTCALTCKGWRYPFQKALWRDVLINSYYGMRPFIRSIKAYQNSSISYPLLVRSLRIHLYCHIPEIPDINCSDLYRYLPNLKHLDLGTISYKWLYTDITEADKIWKSLESLKIQYQGTSEEQPEKRFLRLINACSMLQELRIYEHGWGYRIELGVEDFDNLHQNLRHLSAIKAGICLEINFSVPLDRIPNTIPAFTVTSIDINSKQYENKTQTGNRNWNEWNPLWLYYFGYKYPNLRSLKLEVTDISGDPMTSDQRQTIISRLQSNPNAFQHLETFDLTTNRFFESSDFVLWEFLCPLRAPLKHLALNATQNDGVDYSHPIDVNRIFQSFSQTLESLSLTGFTYSYSAQITTLELSDDYPLLTNLCISGSNVSLNLDDLLDKYVALEQLKFCGGKLFINPNTITEELKHQHQQHHGLQTLTLEKSSAAAELFDHISFRCKSLKHMTLDNFCVTGFISEKTGCLLLDMKHTFLKTLHIGQVKYGTSYEEINEDDISLTLLSQLNDASSSEERIEKEKNEMDAKYSIVEFHHIDWLYSYEYYTYPGIYGQETKKLSKEETNIALEYYKNFQSNKIGQNPKDGSSCGRENPEVGWKYELYKGYGELRFGRIETAPVLCTSND</sequence>
<dbReference type="SUPFAM" id="SSF52047">
    <property type="entry name" value="RNI-like"/>
    <property type="match status" value="1"/>
</dbReference>
<dbReference type="Gene3D" id="3.80.10.10">
    <property type="entry name" value="Ribonuclease Inhibitor"/>
    <property type="match status" value="1"/>
</dbReference>
<name>A0A163DUQ3_PHYB8</name>
<accession>A0A163DUQ3</accession>
<dbReference type="SUPFAM" id="SSF81383">
    <property type="entry name" value="F-box domain"/>
    <property type="match status" value="1"/>
</dbReference>
<dbReference type="InterPro" id="IPR036047">
    <property type="entry name" value="F-box-like_dom_sf"/>
</dbReference>
<dbReference type="Pfam" id="PF12937">
    <property type="entry name" value="F-box-like"/>
    <property type="match status" value="1"/>
</dbReference>
<dbReference type="OrthoDB" id="2253782at2759"/>